<name>A0A2T0VI29_9MICO</name>
<proteinExistence type="predicted"/>
<dbReference type="PROSITE" id="PS50987">
    <property type="entry name" value="HTH_ARSR_2"/>
    <property type="match status" value="1"/>
</dbReference>
<reference evidence="5 6" key="1">
    <citation type="submission" date="2018-03" db="EMBL/GenBank/DDBJ databases">
        <title>Genomic Encyclopedia of Type Strains, Phase III (KMG-III): the genomes of soil and plant-associated and newly described type strains.</title>
        <authorList>
            <person name="Whitman W."/>
        </authorList>
    </citation>
    <scope>NUCLEOTIDE SEQUENCE [LARGE SCALE GENOMIC DNA]</scope>
    <source>
        <strain evidence="5 6">CGMCC 1.12484</strain>
    </source>
</reference>
<evidence type="ECO:0000259" key="4">
    <source>
        <dbReference type="PROSITE" id="PS50987"/>
    </source>
</evidence>
<evidence type="ECO:0000256" key="3">
    <source>
        <dbReference type="ARBA" id="ARBA00023163"/>
    </source>
</evidence>
<dbReference type="GO" id="GO:0003677">
    <property type="term" value="F:DNA binding"/>
    <property type="evidence" value="ECO:0007669"/>
    <property type="project" value="UniProtKB-KW"/>
</dbReference>
<dbReference type="Pfam" id="PF01022">
    <property type="entry name" value="HTH_5"/>
    <property type="match status" value="1"/>
</dbReference>
<evidence type="ECO:0000313" key="5">
    <source>
        <dbReference type="EMBL" id="PRY69881.1"/>
    </source>
</evidence>
<dbReference type="PRINTS" id="PR00778">
    <property type="entry name" value="HTHARSR"/>
</dbReference>
<accession>A0A2T0VI29</accession>
<evidence type="ECO:0000256" key="1">
    <source>
        <dbReference type="ARBA" id="ARBA00023015"/>
    </source>
</evidence>
<organism evidence="5 6">
    <name type="scientific">Glaciihabitans tibetensis</name>
    <dbReference type="NCBI Taxonomy" id="1266600"/>
    <lineage>
        <taxon>Bacteria</taxon>
        <taxon>Bacillati</taxon>
        <taxon>Actinomycetota</taxon>
        <taxon>Actinomycetes</taxon>
        <taxon>Micrococcales</taxon>
        <taxon>Microbacteriaceae</taxon>
        <taxon>Glaciihabitans</taxon>
    </lineage>
</organism>
<dbReference type="CDD" id="cd00090">
    <property type="entry name" value="HTH_ARSR"/>
    <property type="match status" value="1"/>
</dbReference>
<evidence type="ECO:0000313" key="6">
    <source>
        <dbReference type="Proteomes" id="UP000237983"/>
    </source>
</evidence>
<feature type="domain" description="HTH arsR-type" evidence="4">
    <location>
        <begin position="1"/>
        <end position="89"/>
    </location>
</feature>
<protein>
    <submittedName>
        <fullName evidence="5">DNA-binding transcriptional ArsR family regulator</fullName>
    </submittedName>
</protein>
<dbReference type="InterPro" id="IPR036390">
    <property type="entry name" value="WH_DNA-bd_sf"/>
</dbReference>
<dbReference type="SUPFAM" id="SSF46785">
    <property type="entry name" value="Winged helix' DNA-binding domain"/>
    <property type="match status" value="1"/>
</dbReference>
<dbReference type="InterPro" id="IPR011991">
    <property type="entry name" value="ArsR-like_HTH"/>
</dbReference>
<dbReference type="GO" id="GO:0003700">
    <property type="term" value="F:DNA-binding transcription factor activity"/>
    <property type="evidence" value="ECO:0007669"/>
    <property type="project" value="InterPro"/>
</dbReference>
<dbReference type="AlphaFoldDB" id="A0A2T0VI29"/>
<keyword evidence="6" id="KW-1185">Reference proteome</keyword>
<dbReference type="EMBL" id="PVTL01000001">
    <property type="protein sequence ID" value="PRY69881.1"/>
    <property type="molecule type" value="Genomic_DNA"/>
</dbReference>
<dbReference type="InterPro" id="IPR051081">
    <property type="entry name" value="HTH_MetalResp_TranReg"/>
</dbReference>
<keyword evidence="2 5" id="KW-0238">DNA-binding</keyword>
<dbReference type="Gene3D" id="1.10.10.10">
    <property type="entry name" value="Winged helix-like DNA-binding domain superfamily/Winged helix DNA-binding domain"/>
    <property type="match status" value="1"/>
</dbReference>
<sequence length="89" mass="9600">MSPNQLGQADIFTAIGDARRRRILELLAEKERSVGELTIELGIAQPSVSQHLAVLRGVGVVAVEKRGTSSIYHLERDPLAAVIGWIAAL</sequence>
<gene>
    <name evidence="5" type="ORF">B0I08_1013</name>
</gene>
<dbReference type="InterPro" id="IPR001845">
    <property type="entry name" value="HTH_ArsR_DNA-bd_dom"/>
</dbReference>
<dbReference type="InterPro" id="IPR036388">
    <property type="entry name" value="WH-like_DNA-bd_sf"/>
</dbReference>
<dbReference type="SMART" id="SM00418">
    <property type="entry name" value="HTH_ARSR"/>
    <property type="match status" value="1"/>
</dbReference>
<dbReference type="PANTHER" id="PTHR33154:SF33">
    <property type="entry name" value="TRANSCRIPTIONAL REPRESSOR SDPR"/>
    <property type="match status" value="1"/>
</dbReference>
<dbReference type="PANTHER" id="PTHR33154">
    <property type="entry name" value="TRANSCRIPTIONAL REGULATOR, ARSR FAMILY"/>
    <property type="match status" value="1"/>
</dbReference>
<dbReference type="RefSeq" id="WP_106208602.1">
    <property type="nucleotide sequence ID" value="NZ_PVTL01000001.1"/>
</dbReference>
<keyword evidence="3" id="KW-0804">Transcription</keyword>
<dbReference type="NCBIfam" id="NF033788">
    <property type="entry name" value="HTH_metalloreg"/>
    <property type="match status" value="1"/>
</dbReference>
<comment type="caution">
    <text evidence="5">The sequence shown here is derived from an EMBL/GenBank/DDBJ whole genome shotgun (WGS) entry which is preliminary data.</text>
</comment>
<dbReference type="Proteomes" id="UP000237983">
    <property type="component" value="Unassembled WGS sequence"/>
</dbReference>
<evidence type="ECO:0000256" key="2">
    <source>
        <dbReference type="ARBA" id="ARBA00023125"/>
    </source>
</evidence>
<keyword evidence="1" id="KW-0805">Transcription regulation</keyword>